<dbReference type="VEuPathDB" id="FungiDB:SPRG_07171"/>
<keyword evidence="1" id="KW-0732">Signal</keyword>
<gene>
    <name evidence="2" type="ORF">SPRG_07171</name>
</gene>
<evidence type="ECO:0008006" key="4">
    <source>
        <dbReference type="Google" id="ProtNLM"/>
    </source>
</evidence>
<dbReference type="GeneID" id="24129469"/>
<dbReference type="Proteomes" id="UP000030745">
    <property type="component" value="Unassembled WGS sequence"/>
</dbReference>
<accession>A0A067CBL8</accession>
<dbReference type="OrthoDB" id="6134357at2759"/>
<reference evidence="2 3" key="1">
    <citation type="journal article" date="2013" name="PLoS Genet.">
        <title>Distinctive expansion of potential virulence genes in the genome of the oomycete fish pathogen Saprolegnia parasitica.</title>
        <authorList>
            <person name="Jiang R.H."/>
            <person name="de Bruijn I."/>
            <person name="Haas B.J."/>
            <person name="Belmonte R."/>
            <person name="Lobach L."/>
            <person name="Christie J."/>
            <person name="van den Ackerveken G."/>
            <person name="Bottin A."/>
            <person name="Bulone V."/>
            <person name="Diaz-Moreno S.M."/>
            <person name="Dumas B."/>
            <person name="Fan L."/>
            <person name="Gaulin E."/>
            <person name="Govers F."/>
            <person name="Grenville-Briggs L.J."/>
            <person name="Horner N.R."/>
            <person name="Levin J.Z."/>
            <person name="Mammella M."/>
            <person name="Meijer H.J."/>
            <person name="Morris P."/>
            <person name="Nusbaum C."/>
            <person name="Oome S."/>
            <person name="Phillips A.J."/>
            <person name="van Rooyen D."/>
            <person name="Rzeszutek E."/>
            <person name="Saraiva M."/>
            <person name="Secombes C.J."/>
            <person name="Seidl M.F."/>
            <person name="Snel B."/>
            <person name="Stassen J.H."/>
            <person name="Sykes S."/>
            <person name="Tripathy S."/>
            <person name="van den Berg H."/>
            <person name="Vega-Arreguin J.C."/>
            <person name="Wawra S."/>
            <person name="Young S.K."/>
            <person name="Zeng Q."/>
            <person name="Dieguez-Uribeondo J."/>
            <person name="Russ C."/>
            <person name="Tyler B.M."/>
            <person name="van West P."/>
        </authorList>
    </citation>
    <scope>NUCLEOTIDE SEQUENCE [LARGE SCALE GENOMIC DNA]</scope>
    <source>
        <strain evidence="2 3">CBS 223.65</strain>
    </source>
</reference>
<dbReference type="EMBL" id="KK583214">
    <property type="protein sequence ID" value="KDO27898.1"/>
    <property type="molecule type" value="Genomic_DNA"/>
</dbReference>
<dbReference type="OMA" id="LENCPMQ"/>
<feature type="chain" id="PRO_5001634314" description="Leucine-rich repeat-containing N-terminal plant-type domain-containing protein" evidence="1">
    <location>
        <begin position="17"/>
        <end position="269"/>
    </location>
</feature>
<keyword evidence="3" id="KW-1185">Reference proteome</keyword>
<evidence type="ECO:0000313" key="2">
    <source>
        <dbReference type="EMBL" id="KDO27898.1"/>
    </source>
</evidence>
<name>A0A067CBL8_SAPPC</name>
<dbReference type="RefSeq" id="XP_012201355.1">
    <property type="nucleotide sequence ID" value="XM_012345965.1"/>
</dbReference>
<organism evidence="2 3">
    <name type="scientific">Saprolegnia parasitica (strain CBS 223.65)</name>
    <dbReference type="NCBI Taxonomy" id="695850"/>
    <lineage>
        <taxon>Eukaryota</taxon>
        <taxon>Sar</taxon>
        <taxon>Stramenopiles</taxon>
        <taxon>Oomycota</taxon>
        <taxon>Saprolegniomycetes</taxon>
        <taxon>Saprolegniales</taxon>
        <taxon>Saprolegniaceae</taxon>
        <taxon>Saprolegnia</taxon>
    </lineage>
</organism>
<sequence>MLRLLLVHLPLALAVATTCPYANSTGDTLTSGKYCTPGVSVCRVNALCSEVWRSVSPVTTKITRLASIGNLSSYEATKLLVQNCSSGFRLDPTAFALPPSLTVFGLENCPMQGPMPSVSWPLSLTELNGSLVTIPRGLPLSLEELSVERNQLRVLKDVDLTRTQKAYFGGNPLTVLSRVHFSKSLQLFKCNGCNFVLFVVDTKSFEALDALPAFDPATQLGLLVESINSDAAYCVNTIKGTIRMLHAKYPVCVSGAYITTDRGGEPKCY</sequence>
<dbReference type="SUPFAM" id="SSF52058">
    <property type="entry name" value="L domain-like"/>
    <property type="match status" value="1"/>
</dbReference>
<protein>
    <recommendedName>
        <fullName evidence="4">Leucine-rich repeat-containing N-terminal plant-type domain-containing protein</fullName>
    </recommendedName>
</protein>
<evidence type="ECO:0000256" key="1">
    <source>
        <dbReference type="SAM" id="SignalP"/>
    </source>
</evidence>
<feature type="signal peptide" evidence="1">
    <location>
        <begin position="1"/>
        <end position="16"/>
    </location>
</feature>
<proteinExistence type="predicted"/>
<dbReference type="AlphaFoldDB" id="A0A067CBL8"/>
<dbReference type="Gene3D" id="3.80.10.10">
    <property type="entry name" value="Ribonuclease Inhibitor"/>
    <property type="match status" value="1"/>
</dbReference>
<dbReference type="KEGG" id="spar:SPRG_07171"/>
<dbReference type="InterPro" id="IPR032675">
    <property type="entry name" value="LRR_dom_sf"/>
</dbReference>
<evidence type="ECO:0000313" key="3">
    <source>
        <dbReference type="Proteomes" id="UP000030745"/>
    </source>
</evidence>